<proteinExistence type="inferred from homology"/>
<comment type="similarity">
    <text evidence="2">Belongs to the NAD(P)-dependent epimerase/dehydratase family. Dihydroflavonol-4-reductase subfamily.</text>
</comment>
<dbReference type="Gene3D" id="3.40.50.720">
    <property type="entry name" value="NAD(P)-binding Rossmann-like Domain"/>
    <property type="match status" value="1"/>
</dbReference>
<dbReference type="PANTHER" id="PTHR10366">
    <property type="entry name" value="NAD DEPENDENT EPIMERASE/DEHYDRATASE"/>
    <property type="match status" value="1"/>
</dbReference>
<dbReference type="EMBL" id="CAXAMM010002736">
    <property type="protein sequence ID" value="CAK8997221.1"/>
    <property type="molecule type" value="Genomic_DNA"/>
</dbReference>
<dbReference type="InterPro" id="IPR001509">
    <property type="entry name" value="Epimerase_deHydtase"/>
</dbReference>
<protein>
    <submittedName>
        <fullName evidence="4">Phenylacetaldehyde reductase (2-phenylethanol synthase)</fullName>
    </submittedName>
</protein>
<comment type="caution">
    <text evidence="4">The sequence shown here is derived from an EMBL/GenBank/DDBJ whole genome shotgun (WGS) entry which is preliminary data.</text>
</comment>
<dbReference type="Pfam" id="PF01370">
    <property type="entry name" value="Epimerase"/>
    <property type="match status" value="1"/>
</dbReference>
<keyword evidence="5" id="KW-1185">Reference proteome</keyword>
<dbReference type="InterPro" id="IPR050425">
    <property type="entry name" value="NAD(P)_dehydrat-like"/>
</dbReference>
<reference evidence="4 5" key="1">
    <citation type="submission" date="2024-02" db="EMBL/GenBank/DDBJ databases">
        <authorList>
            <person name="Chen Y."/>
            <person name="Shah S."/>
            <person name="Dougan E. K."/>
            <person name="Thang M."/>
            <person name="Chan C."/>
        </authorList>
    </citation>
    <scope>NUCLEOTIDE SEQUENCE [LARGE SCALE GENOMIC DNA]</scope>
</reference>
<dbReference type="PANTHER" id="PTHR10366:SF564">
    <property type="entry name" value="STEROL-4-ALPHA-CARBOXYLATE 3-DEHYDROGENASE, DECARBOXYLATING"/>
    <property type="match status" value="1"/>
</dbReference>
<evidence type="ECO:0000313" key="5">
    <source>
        <dbReference type="Proteomes" id="UP001642464"/>
    </source>
</evidence>
<dbReference type="InterPro" id="IPR036291">
    <property type="entry name" value="NAD(P)-bd_dom_sf"/>
</dbReference>
<organism evidence="4 5">
    <name type="scientific">Durusdinium trenchii</name>
    <dbReference type="NCBI Taxonomy" id="1381693"/>
    <lineage>
        <taxon>Eukaryota</taxon>
        <taxon>Sar</taxon>
        <taxon>Alveolata</taxon>
        <taxon>Dinophyceae</taxon>
        <taxon>Suessiales</taxon>
        <taxon>Symbiodiniaceae</taxon>
        <taxon>Durusdinium</taxon>
    </lineage>
</organism>
<keyword evidence="1" id="KW-0560">Oxidoreductase</keyword>
<evidence type="ECO:0000259" key="3">
    <source>
        <dbReference type="Pfam" id="PF01370"/>
    </source>
</evidence>
<sequence length="351" mass="37780">MISRLISRVMPSSPICVTGGSGFLGSWCIKLLLEDGHTVHTTTRSAKKAAYLMNLPGASERLKVFEGVDLLSPGSFDDAIGGCETVLHTASPFYMKGGSEDKLVKPAVDGTQNVLSSCQKLGVKKVVLTSSTGSVYVNYGAVPAKHVYTADDWSPADLLREKENWYCLSKVLAEQTAWKMSKDPACPFKLTVLLPTLILGPMVPGQPHLNTSASALVGYMDGSLGEIENACKTVVDVRDVARAHLEAAYREVGGERILLIGGSPHFQEVAGYIKEALPEEMKGRVPSKVSETLGPAVMGPAPPQPVLYDVSPAEKLLDIRFNSVETMVKTMVQSMLDNGFKSSEQYVPSNM</sequence>
<gene>
    <name evidence="4" type="ORF">SCF082_LOCUS5134</name>
</gene>
<evidence type="ECO:0000256" key="1">
    <source>
        <dbReference type="ARBA" id="ARBA00023002"/>
    </source>
</evidence>
<evidence type="ECO:0000313" key="4">
    <source>
        <dbReference type="EMBL" id="CAK8997221.1"/>
    </source>
</evidence>
<dbReference type="SUPFAM" id="SSF51735">
    <property type="entry name" value="NAD(P)-binding Rossmann-fold domains"/>
    <property type="match status" value="1"/>
</dbReference>
<name>A0ABP0I5J6_9DINO</name>
<feature type="domain" description="NAD-dependent epimerase/dehydratase" evidence="3">
    <location>
        <begin position="15"/>
        <end position="250"/>
    </location>
</feature>
<dbReference type="Proteomes" id="UP001642464">
    <property type="component" value="Unassembled WGS sequence"/>
</dbReference>
<accession>A0ABP0I5J6</accession>
<evidence type="ECO:0000256" key="2">
    <source>
        <dbReference type="ARBA" id="ARBA00023445"/>
    </source>
</evidence>